<accession>A0A9W6CSY2</accession>
<dbReference type="SUPFAM" id="SSF53335">
    <property type="entry name" value="S-adenosyl-L-methionine-dependent methyltransferases"/>
    <property type="match status" value="1"/>
</dbReference>
<dbReference type="GeneID" id="95763749"/>
<organism evidence="1 3">
    <name type="scientific">Xanthobacter flavus</name>
    <dbReference type="NCBI Taxonomy" id="281"/>
    <lineage>
        <taxon>Bacteria</taxon>
        <taxon>Pseudomonadati</taxon>
        <taxon>Pseudomonadota</taxon>
        <taxon>Alphaproteobacteria</taxon>
        <taxon>Hyphomicrobiales</taxon>
        <taxon>Xanthobacteraceae</taxon>
        <taxon>Xanthobacter</taxon>
    </lineage>
</organism>
<dbReference type="Proteomes" id="UP001144397">
    <property type="component" value="Unassembled WGS sequence"/>
</dbReference>
<dbReference type="Gene3D" id="3.40.50.150">
    <property type="entry name" value="Vaccinia Virus protein VP39"/>
    <property type="match status" value="1"/>
</dbReference>
<dbReference type="AlphaFoldDB" id="A0A9W6CSY2"/>
<reference evidence="2 4" key="2">
    <citation type="submission" date="2023-07" db="EMBL/GenBank/DDBJ databases">
        <title>Genomic Encyclopedia of Type Strains, Phase IV (KMG-IV): sequencing the most valuable type-strain genomes for metagenomic binning, comparative biology and taxonomic classification.</title>
        <authorList>
            <person name="Goeker M."/>
        </authorList>
    </citation>
    <scope>NUCLEOTIDE SEQUENCE [LARGE SCALE GENOMIC DNA]</scope>
    <source>
        <strain evidence="2 4">DSM 338</strain>
    </source>
</reference>
<keyword evidence="2" id="KW-0489">Methyltransferase</keyword>
<dbReference type="GO" id="GO:0008168">
    <property type="term" value="F:methyltransferase activity"/>
    <property type="evidence" value="ECO:0007669"/>
    <property type="project" value="UniProtKB-KW"/>
</dbReference>
<protein>
    <submittedName>
        <fullName evidence="2">2-polyprenyl-3-methyl-5-hydroxy-6-metoxy-1, 4-benzoquinol methylase</fullName>
    </submittedName>
</protein>
<dbReference type="Proteomes" id="UP001245370">
    <property type="component" value="Unassembled WGS sequence"/>
</dbReference>
<dbReference type="RefSeq" id="WP_281808152.1">
    <property type="nucleotide sequence ID" value="NZ_BSDO01000004.1"/>
</dbReference>
<name>A0A9W6CSY2_XANFL</name>
<dbReference type="PANTHER" id="PTHR43861:SF1">
    <property type="entry name" value="TRANS-ACONITATE 2-METHYLTRANSFERASE"/>
    <property type="match status" value="1"/>
</dbReference>
<dbReference type="EMBL" id="JAVDPY010000005">
    <property type="protein sequence ID" value="MDR6334691.1"/>
    <property type="molecule type" value="Genomic_DNA"/>
</dbReference>
<gene>
    <name evidence="2" type="ORF">GGQ86_003173</name>
    <name evidence="1" type="ORF">XFLAVUS301_29620</name>
</gene>
<keyword evidence="2" id="KW-0808">Transferase</keyword>
<proteinExistence type="predicted"/>
<evidence type="ECO:0000313" key="1">
    <source>
        <dbReference type="EMBL" id="GLI23288.1"/>
    </source>
</evidence>
<evidence type="ECO:0000313" key="2">
    <source>
        <dbReference type="EMBL" id="MDR6334691.1"/>
    </source>
</evidence>
<evidence type="ECO:0000313" key="4">
    <source>
        <dbReference type="Proteomes" id="UP001245370"/>
    </source>
</evidence>
<evidence type="ECO:0000313" key="3">
    <source>
        <dbReference type="Proteomes" id="UP001144397"/>
    </source>
</evidence>
<dbReference type="Pfam" id="PF13489">
    <property type="entry name" value="Methyltransf_23"/>
    <property type="match status" value="1"/>
</dbReference>
<dbReference type="CDD" id="cd02440">
    <property type="entry name" value="AdoMet_MTases"/>
    <property type="match status" value="1"/>
</dbReference>
<dbReference type="PANTHER" id="PTHR43861">
    <property type="entry name" value="TRANS-ACONITATE 2-METHYLTRANSFERASE-RELATED"/>
    <property type="match status" value="1"/>
</dbReference>
<keyword evidence="4" id="KW-1185">Reference proteome</keyword>
<dbReference type="GO" id="GO:0032259">
    <property type="term" value="P:methylation"/>
    <property type="evidence" value="ECO:0007669"/>
    <property type="project" value="UniProtKB-KW"/>
</dbReference>
<dbReference type="EMBL" id="BSDO01000004">
    <property type="protein sequence ID" value="GLI23288.1"/>
    <property type="molecule type" value="Genomic_DNA"/>
</dbReference>
<reference evidence="1" key="1">
    <citation type="submission" date="2022-12" db="EMBL/GenBank/DDBJ databases">
        <title>Reference genome sequencing for broad-spectrum identification of bacterial and archaeal isolates by mass spectrometry.</title>
        <authorList>
            <person name="Sekiguchi Y."/>
            <person name="Tourlousse D.M."/>
        </authorList>
    </citation>
    <scope>NUCLEOTIDE SEQUENCE</scope>
    <source>
        <strain evidence="1">301</strain>
    </source>
</reference>
<dbReference type="InterPro" id="IPR029063">
    <property type="entry name" value="SAM-dependent_MTases_sf"/>
</dbReference>
<comment type="caution">
    <text evidence="1">The sequence shown here is derived from an EMBL/GenBank/DDBJ whole genome shotgun (WGS) entry which is preliminary data.</text>
</comment>
<sequence>MQEWQKRLYNAYVSSNQGGHDASIGYSVRGPHINSFISRHIPADRKIKILDVGCGAGDVIYWLKQANYKNISGFDISPEMIDLAHSRGVPEAYLSDINQALSNTQSNSLDVVICFDIFEHLSKCELFQISDEIFRILKPNGIIFIHTPNASGIFGDSIRYGDITHEISFTATSMRQLLRTVGFEKVSSFEDKPIPHGLKSTIRAIIWAVGTLGFRLLYAAETGKFNYIASQNFLTSATKPAQSLSSQFEAQTDLTAPSKPH</sequence>